<dbReference type="EMBL" id="JAEPRB010000033">
    <property type="protein sequence ID" value="KAG2225073.1"/>
    <property type="molecule type" value="Genomic_DNA"/>
</dbReference>
<reference evidence="2 3" key="1">
    <citation type="submission" date="2020-12" db="EMBL/GenBank/DDBJ databases">
        <title>Metabolic potential, ecology and presence of endohyphal bacteria is reflected in genomic diversity of Mucoromycotina.</title>
        <authorList>
            <person name="Muszewska A."/>
            <person name="Okrasinska A."/>
            <person name="Steczkiewicz K."/>
            <person name="Drgas O."/>
            <person name="Orlowska M."/>
            <person name="Perlinska-Lenart U."/>
            <person name="Aleksandrzak-Piekarczyk T."/>
            <person name="Szatraj K."/>
            <person name="Zielenkiewicz U."/>
            <person name="Pilsyk S."/>
            <person name="Malc E."/>
            <person name="Mieczkowski P."/>
            <person name="Kruszewska J.S."/>
            <person name="Biernat P."/>
            <person name="Pawlowska J."/>
        </authorList>
    </citation>
    <scope>NUCLEOTIDE SEQUENCE [LARGE SCALE GENOMIC DNA]</scope>
    <source>
        <strain evidence="2 3">CBS 142.35</strain>
    </source>
</reference>
<dbReference type="PANTHER" id="PTHR33604:SF3">
    <property type="entry name" value="OSJNBA0004B13.7 PROTEIN"/>
    <property type="match status" value="1"/>
</dbReference>
<evidence type="ECO:0000256" key="1">
    <source>
        <dbReference type="SAM" id="Phobius"/>
    </source>
</evidence>
<organism evidence="2 3">
    <name type="scientific">Circinella minor</name>
    <dbReference type="NCBI Taxonomy" id="1195481"/>
    <lineage>
        <taxon>Eukaryota</taxon>
        <taxon>Fungi</taxon>
        <taxon>Fungi incertae sedis</taxon>
        <taxon>Mucoromycota</taxon>
        <taxon>Mucoromycotina</taxon>
        <taxon>Mucoromycetes</taxon>
        <taxon>Mucorales</taxon>
        <taxon>Lichtheimiaceae</taxon>
        <taxon>Circinella</taxon>
    </lineage>
</organism>
<evidence type="ECO:0000313" key="3">
    <source>
        <dbReference type="Proteomes" id="UP000646827"/>
    </source>
</evidence>
<dbReference type="CDD" id="cd00761">
    <property type="entry name" value="Glyco_tranf_GTA_type"/>
    <property type="match status" value="1"/>
</dbReference>
<accession>A0A8H7SBN4</accession>
<keyword evidence="1" id="KW-0812">Transmembrane</keyword>
<keyword evidence="1" id="KW-0472">Membrane</keyword>
<comment type="caution">
    <text evidence="2">The sequence shown here is derived from an EMBL/GenBank/DDBJ whole genome shotgun (WGS) entry which is preliminary data.</text>
</comment>
<dbReference type="InterPro" id="IPR029044">
    <property type="entry name" value="Nucleotide-diphossugar_trans"/>
</dbReference>
<dbReference type="Gene3D" id="3.90.550.10">
    <property type="entry name" value="Spore Coat Polysaccharide Biosynthesis Protein SpsA, Chain A"/>
    <property type="match status" value="1"/>
</dbReference>
<dbReference type="Proteomes" id="UP000646827">
    <property type="component" value="Unassembled WGS sequence"/>
</dbReference>
<evidence type="ECO:0000313" key="2">
    <source>
        <dbReference type="EMBL" id="KAG2225073.1"/>
    </source>
</evidence>
<protein>
    <submittedName>
        <fullName evidence="2">Uncharacterized protein</fullName>
    </submittedName>
</protein>
<feature type="transmembrane region" description="Helical" evidence="1">
    <location>
        <begin position="35"/>
        <end position="57"/>
    </location>
</feature>
<sequence length="1004" mass="114896">MGDPVSSPSSSSFESPHAYNKLKQTLSAWTPRRRLVRLLALLSITVMFLLWTSMFFVHKTNTITQQKVNDQDAATISYTFEESKTQNTTFPIKEKKVIEWPQFTTWKQQGSQQWVMNDDDKSPSSFLHGLQTYTIQGHDHNELQKIGYATNNLEKQGTITAIIQVAEKDNIKSQLNALLTQSMTIDEIALVCSSSLRTNAEYHARKHQKTTIRVLVADPLPPTDDLLATSAGRSSWLQVIDTIESDFVFVLDDNTVPGPNYLEYIYQLMHTEYYHNALLGSHGMLLPASLNSKVDQATNILCVPNDDNGVIPNVTQPVDLLQGAWLLKKTWLPFLATMESDLAAPLSYYISQTLKQHANIPSILIPPHPNTNYQLEMNNDPCKKVETAYYENGPWQQLLTRRIHPTCLDYRQTTLMQMETVLFFADGPEQMVELHPLLCRYDQPVHLVITGKERGLDGVALDEALYASKCLNADNIVIHDLALPVADELAIASMAAQGLIRLAQVLQPQILIHIRQDKPTFHIMESMVQAEDISITTIGLPMGDVRHSLWIADLPMDALQHWNDVEVDIVVITDRRPHSLSRLLQSSNRAHYLGDTVNLKIHLEQSSDRVTRMLVNGFKWQHGKKTMRHRIKKGGLMPAIVESWYPSSNDNYAVLLEDDIEVSPYFYVWTKYSILQYRYSKDSREARQFMYGISLYSPRHLELLPQGRRPFDPVKAIGDDYDTRVPYVTQIPCSWGAVYFPEHWREFHGYLTSRMEDLRQDQLLNITVPGSRSERWKKSWKKYFIELVYLRSYVMLYPNFQLFESFSTNHLELGTHVKKGRNDALDQFLVPLMERDTILSQLPENHLPNFADLPVLDLWGQLVTLDGMEKIASGWHKNISSCERVTGRFDPQDLLCPFTHHRNGKKVKMGGNKKNSGEIEIVQPVEYVTMAATAPPSSAEDEDNIMMMDEIWTDNEAFLPVPIDVSQMSSPETDHLSEDDELMDVENDIETLNTLYHRLHPENN</sequence>
<name>A0A8H7SBN4_9FUNG</name>
<gene>
    <name evidence="2" type="ORF">INT45_003273</name>
</gene>
<proteinExistence type="predicted"/>
<dbReference type="PANTHER" id="PTHR33604">
    <property type="entry name" value="OSJNBA0004B13.7 PROTEIN"/>
    <property type="match status" value="1"/>
</dbReference>
<dbReference type="SUPFAM" id="SSF53448">
    <property type="entry name" value="Nucleotide-diphospho-sugar transferases"/>
    <property type="match status" value="1"/>
</dbReference>
<keyword evidence="1" id="KW-1133">Transmembrane helix</keyword>
<keyword evidence="3" id="KW-1185">Reference proteome</keyword>
<dbReference type="AlphaFoldDB" id="A0A8H7SBN4"/>
<dbReference type="OrthoDB" id="2020070at2759"/>